<dbReference type="SUPFAM" id="SSF52743">
    <property type="entry name" value="Subtilisin-like"/>
    <property type="match status" value="1"/>
</dbReference>
<sequence>MRQNLLLVTLIVLVCTPAFGLDTKTRLVGPVMTWEEADLARFNPEWVQVKFVEGSDVVLMNGKFGDQSGLDLSAVNTSIRNAMILDAHPTFRKDRTTLRAWKALGETRYGKTGPDLSLWFNLRVAGGRAAVASLINELNSSPAVEIAHPIPIVEPARLQSSHNTATPNSSVDRDRTPDFTDQQDYLFDTPVGLDAPSAWALPGGYGETMKFIDVELCWTEDHEDFAFENLFYEGGTTQDPSYESHGTSVLGEVVAQHNGYGVSGFSPAVDYGVVAIDLNLYPDVAQYFQEALDELDAGDVWLIELQMYPTGRDATPMEWLQVNYDVIWTSSWAREVVCVEAGANGSQDLDDPSWGGVFDRNQRDSGAIMVGAGTPTGRVAEYFTNFGSRMDVHAWGSEIVTTGGGNLYDGGTLQTRYTNSFGGTSGASPMIVGAGLCLQGIAKSYLGEPL</sequence>
<evidence type="ECO:0000256" key="4">
    <source>
        <dbReference type="SAM" id="MobiDB-lite"/>
    </source>
</evidence>
<dbReference type="InterPro" id="IPR023828">
    <property type="entry name" value="Peptidase_S8_Ser-AS"/>
</dbReference>
<dbReference type="Proteomes" id="UP001593833">
    <property type="component" value="Unassembled WGS sequence"/>
</dbReference>
<feature type="domain" description="Peptidase S8/S53" evidence="5">
    <location>
        <begin position="234"/>
        <end position="439"/>
    </location>
</feature>
<evidence type="ECO:0000256" key="3">
    <source>
        <dbReference type="ARBA" id="ARBA00022825"/>
    </source>
</evidence>
<reference evidence="6 7" key="1">
    <citation type="submission" date="2024-09" db="EMBL/GenBank/DDBJ databases">
        <authorList>
            <person name="D'Angelo T."/>
        </authorList>
    </citation>
    <scope>NUCLEOTIDE SEQUENCE [LARGE SCALE GENOMIC DNA]</scope>
    <source>
        <strain evidence="6">SAG AM-320-E07</strain>
    </source>
</reference>
<dbReference type="Pfam" id="PF00082">
    <property type="entry name" value="Peptidase_S8"/>
    <property type="match status" value="1"/>
</dbReference>
<evidence type="ECO:0000313" key="6">
    <source>
        <dbReference type="EMBL" id="MFC1572296.1"/>
    </source>
</evidence>
<accession>A0ABV6YJI1</accession>
<protein>
    <submittedName>
        <fullName evidence="6">S8 family serine peptidase</fullName>
    </submittedName>
</protein>
<dbReference type="InterPro" id="IPR036852">
    <property type="entry name" value="Peptidase_S8/S53_dom_sf"/>
</dbReference>
<gene>
    <name evidence="6" type="ORF">ACFL6M_01735</name>
</gene>
<feature type="non-terminal residue" evidence="6">
    <location>
        <position position="450"/>
    </location>
</feature>
<keyword evidence="7" id="KW-1185">Reference proteome</keyword>
<proteinExistence type="predicted"/>
<feature type="compositionally biased region" description="Polar residues" evidence="4">
    <location>
        <begin position="158"/>
        <end position="170"/>
    </location>
</feature>
<comment type="caution">
    <text evidence="6">The sequence shown here is derived from an EMBL/GenBank/DDBJ whole genome shotgun (WGS) entry which is preliminary data.</text>
</comment>
<organism evidence="6 7">
    <name type="scientific">Eiseniibacteriota bacterium</name>
    <dbReference type="NCBI Taxonomy" id="2212470"/>
    <lineage>
        <taxon>Bacteria</taxon>
        <taxon>Candidatus Eiseniibacteriota</taxon>
    </lineage>
</organism>
<feature type="region of interest" description="Disordered" evidence="4">
    <location>
        <begin position="157"/>
        <end position="179"/>
    </location>
</feature>
<dbReference type="InterPro" id="IPR000209">
    <property type="entry name" value="Peptidase_S8/S53_dom"/>
</dbReference>
<keyword evidence="1" id="KW-0645">Protease</keyword>
<evidence type="ECO:0000313" key="7">
    <source>
        <dbReference type="Proteomes" id="UP001593833"/>
    </source>
</evidence>
<dbReference type="Gene3D" id="3.40.50.200">
    <property type="entry name" value="Peptidase S8/S53 domain"/>
    <property type="match status" value="1"/>
</dbReference>
<keyword evidence="2" id="KW-0378">Hydrolase</keyword>
<keyword evidence="3" id="KW-0720">Serine protease</keyword>
<name>A0ABV6YJI1_UNCEI</name>
<dbReference type="PROSITE" id="PS00138">
    <property type="entry name" value="SUBTILASE_SER"/>
    <property type="match status" value="1"/>
</dbReference>
<dbReference type="EMBL" id="JBHPKH010000010">
    <property type="protein sequence ID" value="MFC1572296.1"/>
    <property type="molecule type" value="Genomic_DNA"/>
</dbReference>
<evidence type="ECO:0000256" key="2">
    <source>
        <dbReference type="ARBA" id="ARBA00022801"/>
    </source>
</evidence>
<evidence type="ECO:0000256" key="1">
    <source>
        <dbReference type="ARBA" id="ARBA00022670"/>
    </source>
</evidence>
<evidence type="ECO:0000259" key="5">
    <source>
        <dbReference type="Pfam" id="PF00082"/>
    </source>
</evidence>